<evidence type="ECO:0000256" key="6">
    <source>
        <dbReference type="ARBA" id="ARBA00022832"/>
    </source>
</evidence>
<dbReference type="InterPro" id="IPR002076">
    <property type="entry name" value="ELO_fam"/>
</dbReference>
<evidence type="ECO:0000256" key="2">
    <source>
        <dbReference type="ARBA" id="ARBA00005194"/>
    </source>
</evidence>
<accession>A0AAD5RIU1</accession>
<evidence type="ECO:0000256" key="10">
    <source>
        <dbReference type="ARBA" id="ARBA00023160"/>
    </source>
</evidence>
<dbReference type="InterPro" id="IPR030457">
    <property type="entry name" value="ELO_CS"/>
</dbReference>
<dbReference type="Proteomes" id="UP001196413">
    <property type="component" value="Unassembled WGS sequence"/>
</dbReference>
<evidence type="ECO:0000256" key="4">
    <source>
        <dbReference type="ARBA" id="ARBA00022679"/>
    </source>
</evidence>
<gene>
    <name evidence="12" type="primary">ELO6</name>
    <name evidence="12" type="ORF">KIN20_038332</name>
</gene>
<dbReference type="GO" id="GO:0042761">
    <property type="term" value="P:very long-chain fatty acid biosynthetic process"/>
    <property type="evidence" value="ECO:0007669"/>
    <property type="project" value="TreeGrafter"/>
</dbReference>
<evidence type="ECO:0000256" key="1">
    <source>
        <dbReference type="ARBA" id="ARBA00004141"/>
    </source>
</evidence>
<keyword evidence="4 11" id="KW-0808">Transferase</keyword>
<evidence type="ECO:0000256" key="7">
    <source>
        <dbReference type="ARBA" id="ARBA00022989"/>
    </source>
</evidence>
<reference evidence="12" key="1">
    <citation type="submission" date="2021-06" db="EMBL/GenBank/DDBJ databases">
        <title>Parelaphostrongylus tenuis whole genome reference sequence.</title>
        <authorList>
            <person name="Garwood T.J."/>
            <person name="Larsen P.A."/>
            <person name="Fountain-Jones N.M."/>
            <person name="Garbe J.R."/>
            <person name="Macchietto M.G."/>
            <person name="Kania S.A."/>
            <person name="Gerhold R.W."/>
            <person name="Richards J.E."/>
            <person name="Wolf T.M."/>
        </authorList>
    </citation>
    <scope>NUCLEOTIDE SEQUENCE</scope>
    <source>
        <strain evidence="12">MNPRO001-30</strain>
        <tissue evidence="12">Meninges</tissue>
    </source>
</reference>
<evidence type="ECO:0000256" key="9">
    <source>
        <dbReference type="ARBA" id="ARBA00023136"/>
    </source>
</evidence>
<evidence type="ECO:0000256" key="8">
    <source>
        <dbReference type="ARBA" id="ARBA00023098"/>
    </source>
</evidence>
<dbReference type="EC" id="2.3.1.199" evidence="11"/>
<proteinExistence type="inferred from homology"/>
<dbReference type="GO" id="GO:0019367">
    <property type="term" value="P:fatty acid elongation, saturated fatty acid"/>
    <property type="evidence" value="ECO:0007669"/>
    <property type="project" value="TreeGrafter"/>
</dbReference>
<evidence type="ECO:0000256" key="3">
    <source>
        <dbReference type="ARBA" id="ARBA00022516"/>
    </source>
</evidence>
<sequence>MPTFLEVATTVPFDYEKAKEYTRSVEIPAFFISMAYVIAIFSIQAIMKNFKPFQLTSLLNFWNAWLAIFSIMGALMTGYGLSYEIYHRGLVSSYTHIGDYFTGYSGYWTFLFTMSKIAEFGDTIFIVLRKKPLIFLHWYHHVLTMNYAIISFSYDVAFNSWIGWMNFSVHSIMYGYYMLRSFGIRVPAWIARNITTMQIIQFVITLLILFHIGILSSSGVKVDSHPTIYWFCVIMEISYVMLFANFYFQSYIKGGGKKIPQRKKSIKESYSTDLDILFSLLI</sequence>
<dbReference type="GO" id="GO:0034625">
    <property type="term" value="P:fatty acid elongation, monounsaturated fatty acid"/>
    <property type="evidence" value="ECO:0007669"/>
    <property type="project" value="TreeGrafter"/>
</dbReference>
<evidence type="ECO:0000256" key="11">
    <source>
        <dbReference type="RuleBase" id="RU361115"/>
    </source>
</evidence>
<protein>
    <recommendedName>
        <fullName evidence="11">Elongation of very long chain fatty acids protein</fullName>
        <ecNumber evidence="11">2.3.1.199</ecNumber>
    </recommendedName>
    <alternativeName>
        <fullName evidence="11">Very-long-chain 3-oxoacyl-CoA synthase</fullName>
    </alternativeName>
</protein>
<name>A0AAD5RIU1_PARTN</name>
<organism evidence="12 13">
    <name type="scientific">Parelaphostrongylus tenuis</name>
    <name type="common">Meningeal worm</name>
    <dbReference type="NCBI Taxonomy" id="148309"/>
    <lineage>
        <taxon>Eukaryota</taxon>
        <taxon>Metazoa</taxon>
        <taxon>Ecdysozoa</taxon>
        <taxon>Nematoda</taxon>
        <taxon>Chromadorea</taxon>
        <taxon>Rhabditida</taxon>
        <taxon>Rhabditina</taxon>
        <taxon>Rhabditomorpha</taxon>
        <taxon>Strongyloidea</taxon>
        <taxon>Metastrongylidae</taxon>
        <taxon>Parelaphostrongylus</taxon>
    </lineage>
</organism>
<dbReference type="EMBL" id="JAHQIW010007506">
    <property type="protein sequence ID" value="KAJ1375089.1"/>
    <property type="molecule type" value="Genomic_DNA"/>
</dbReference>
<comment type="pathway">
    <text evidence="2">Lipid metabolism; fatty acid biosynthesis.</text>
</comment>
<feature type="transmembrane region" description="Helical" evidence="11">
    <location>
        <begin position="59"/>
        <end position="86"/>
    </location>
</feature>
<dbReference type="AlphaFoldDB" id="A0AAD5RIU1"/>
<dbReference type="GO" id="GO:0009922">
    <property type="term" value="F:fatty acid elongase activity"/>
    <property type="evidence" value="ECO:0007669"/>
    <property type="project" value="UniProtKB-EC"/>
</dbReference>
<dbReference type="PROSITE" id="PS01188">
    <property type="entry name" value="ELO"/>
    <property type="match status" value="1"/>
</dbReference>
<feature type="transmembrane region" description="Helical" evidence="11">
    <location>
        <begin position="228"/>
        <end position="248"/>
    </location>
</feature>
<evidence type="ECO:0000313" key="13">
    <source>
        <dbReference type="Proteomes" id="UP001196413"/>
    </source>
</evidence>
<feature type="transmembrane region" description="Helical" evidence="11">
    <location>
        <begin position="199"/>
        <end position="216"/>
    </location>
</feature>
<comment type="similarity">
    <text evidence="11">Belongs to the ELO family.</text>
</comment>
<comment type="catalytic activity">
    <reaction evidence="11">
        <text>a very-long-chain acyl-CoA + malonyl-CoA + H(+) = a very-long-chain 3-oxoacyl-CoA + CO2 + CoA</text>
        <dbReference type="Rhea" id="RHEA:32727"/>
        <dbReference type="ChEBI" id="CHEBI:15378"/>
        <dbReference type="ChEBI" id="CHEBI:16526"/>
        <dbReference type="ChEBI" id="CHEBI:57287"/>
        <dbReference type="ChEBI" id="CHEBI:57384"/>
        <dbReference type="ChEBI" id="CHEBI:90725"/>
        <dbReference type="ChEBI" id="CHEBI:90736"/>
        <dbReference type="EC" id="2.3.1.199"/>
    </reaction>
</comment>
<keyword evidence="10 11" id="KW-0275">Fatty acid biosynthesis</keyword>
<keyword evidence="13" id="KW-1185">Reference proteome</keyword>
<keyword evidence="9 11" id="KW-0472">Membrane</keyword>
<keyword evidence="7 11" id="KW-1133">Transmembrane helix</keyword>
<keyword evidence="8 11" id="KW-0443">Lipid metabolism</keyword>
<dbReference type="GO" id="GO:0034626">
    <property type="term" value="P:fatty acid elongation, polyunsaturated fatty acid"/>
    <property type="evidence" value="ECO:0007669"/>
    <property type="project" value="TreeGrafter"/>
</dbReference>
<keyword evidence="5 11" id="KW-0812">Transmembrane</keyword>
<dbReference type="GO" id="GO:0030148">
    <property type="term" value="P:sphingolipid biosynthetic process"/>
    <property type="evidence" value="ECO:0007669"/>
    <property type="project" value="TreeGrafter"/>
</dbReference>
<evidence type="ECO:0000313" key="12">
    <source>
        <dbReference type="EMBL" id="KAJ1375089.1"/>
    </source>
</evidence>
<dbReference type="PANTHER" id="PTHR11157:SF27">
    <property type="entry name" value="ELONGATION OF LONG CHAIN FATTY ACIDS PROTEIN 6"/>
    <property type="match status" value="1"/>
</dbReference>
<keyword evidence="3 11" id="KW-0444">Lipid biosynthesis</keyword>
<dbReference type="Pfam" id="PF01151">
    <property type="entry name" value="ELO"/>
    <property type="match status" value="1"/>
</dbReference>
<keyword evidence="6 11" id="KW-0276">Fatty acid metabolism</keyword>
<evidence type="ECO:0000256" key="5">
    <source>
        <dbReference type="ARBA" id="ARBA00022692"/>
    </source>
</evidence>
<feature type="transmembrane region" description="Helical" evidence="11">
    <location>
        <begin position="27"/>
        <end position="47"/>
    </location>
</feature>
<dbReference type="GO" id="GO:0005789">
    <property type="term" value="C:endoplasmic reticulum membrane"/>
    <property type="evidence" value="ECO:0007669"/>
    <property type="project" value="TreeGrafter"/>
</dbReference>
<comment type="caution">
    <text evidence="12">The sequence shown here is derived from an EMBL/GenBank/DDBJ whole genome shotgun (WGS) entry which is preliminary data.</text>
</comment>
<feature type="transmembrane region" description="Helical" evidence="11">
    <location>
        <begin position="160"/>
        <end position="179"/>
    </location>
</feature>
<comment type="subcellular location">
    <subcellularLocation>
        <location evidence="1">Membrane</location>
        <topology evidence="1">Multi-pass membrane protein</topology>
    </subcellularLocation>
</comment>
<dbReference type="PANTHER" id="PTHR11157">
    <property type="entry name" value="FATTY ACID ACYL TRANSFERASE-RELATED"/>
    <property type="match status" value="1"/>
</dbReference>